<evidence type="ECO:0000313" key="3">
    <source>
        <dbReference type="EMBL" id="MBW61750.1"/>
    </source>
</evidence>
<evidence type="ECO:0000256" key="1">
    <source>
        <dbReference type="SAM" id="MobiDB-lite"/>
    </source>
</evidence>
<proteinExistence type="predicted"/>
<feature type="chain" id="PRO_5014921555" evidence="2">
    <location>
        <begin position="24"/>
        <end position="99"/>
    </location>
</feature>
<feature type="compositionally biased region" description="Polar residues" evidence="1">
    <location>
        <begin position="63"/>
        <end position="76"/>
    </location>
</feature>
<dbReference type="EMBL" id="GGFJ01012609">
    <property type="protein sequence ID" value="MBW61750.1"/>
    <property type="molecule type" value="Transcribed_RNA"/>
</dbReference>
<feature type="compositionally biased region" description="Acidic residues" evidence="1">
    <location>
        <begin position="50"/>
        <end position="61"/>
    </location>
</feature>
<dbReference type="AlphaFoldDB" id="A0A2M4C8V8"/>
<feature type="region of interest" description="Disordered" evidence="1">
    <location>
        <begin position="50"/>
        <end position="77"/>
    </location>
</feature>
<name>A0A2M4C8V8_9DIPT</name>
<feature type="signal peptide" evidence="2">
    <location>
        <begin position="1"/>
        <end position="23"/>
    </location>
</feature>
<organism evidence="3">
    <name type="scientific">Anopheles marajoara</name>
    <dbReference type="NCBI Taxonomy" id="58244"/>
    <lineage>
        <taxon>Eukaryota</taxon>
        <taxon>Metazoa</taxon>
        <taxon>Ecdysozoa</taxon>
        <taxon>Arthropoda</taxon>
        <taxon>Hexapoda</taxon>
        <taxon>Insecta</taxon>
        <taxon>Pterygota</taxon>
        <taxon>Neoptera</taxon>
        <taxon>Endopterygota</taxon>
        <taxon>Diptera</taxon>
        <taxon>Nematocera</taxon>
        <taxon>Culicoidea</taxon>
        <taxon>Culicidae</taxon>
        <taxon>Anophelinae</taxon>
        <taxon>Anopheles</taxon>
    </lineage>
</organism>
<accession>A0A2M4C8V8</accession>
<reference evidence="3" key="1">
    <citation type="submission" date="2018-01" db="EMBL/GenBank/DDBJ databases">
        <title>An insight into the sialome of Amazonian anophelines.</title>
        <authorList>
            <person name="Ribeiro J.M."/>
            <person name="Scarpassa V."/>
            <person name="Calvo E."/>
        </authorList>
    </citation>
    <scope>NUCLEOTIDE SEQUENCE</scope>
    <source>
        <tissue evidence="3">Salivary glands</tissue>
    </source>
</reference>
<protein>
    <submittedName>
        <fullName evidence="3">Putative secreted protein</fullName>
    </submittedName>
</protein>
<evidence type="ECO:0000256" key="2">
    <source>
        <dbReference type="SAM" id="SignalP"/>
    </source>
</evidence>
<sequence length="99" mass="11176">MKRRRDAEKHIRTLLLLPPLSSALGVHVVGCGGDASCVCVDGTLLHFVDDDDDDDDDDGDEFTTAQRTPRSISRLSMENKHPLWEGVYTHTHTRTHERH</sequence>
<keyword evidence="2" id="KW-0732">Signal</keyword>